<name>A0A177KN39_9BACI</name>
<dbReference type="InterPro" id="IPR001119">
    <property type="entry name" value="SLH_dom"/>
</dbReference>
<evidence type="ECO:0000256" key="1">
    <source>
        <dbReference type="ARBA" id="ARBA00022729"/>
    </source>
</evidence>
<evidence type="ECO:0000259" key="3">
    <source>
        <dbReference type="PROSITE" id="PS51272"/>
    </source>
</evidence>
<comment type="caution">
    <text evidence="4">The sequence shown here is derived from an EMBL/GenBank/DDBJ whole genome shotgun (WGS) entry which is preliminary data.</text>
</comment>
<protein>
    <recommendedName>
        <fullName evidence="3">SLH domain-containing protein</fullName>
    </recommendedName>
</protein>
<dbReference type="InterPro" id="IPR051465">
    <property type="entry name" value="Cell_Envelope_Struct_Comp"/>
</dbReference>
<feature type="domain" description="SLH" evidence="3">
    <location>
        <begin position="23"/>
        <end position="86"/>
    </location>
</feature>
<dbReference type="PROSITE" id="PS51272">
    <property type="entry name" value="SLH"/>
    <property type="match status" value="3"/>
</dbReference>
<feature type="domain" description="SLH" evidence="3">
    <location>
        <begin position="87"/>
        <end position="141"/>
    </location>
</feature>
<dbReference type="Pfam" id="PF00395">
    <property type="entry name" value="SLH"/>
    <property type="match status" value="3"/>
</dbReference>
<dbReference type="RefSeq" id="WP_063975276.1">
    <property type="nucleotide sequence ID" value="NZ_LQWZ01000033.1"/>
</dbReference>
<reference evidence="4 5" key="1">
    <citation type="submission" date="2016-01" db="EMBL/GenBank/DDBJ databases">
        <title>Investigation of taxonomic status of Bacillus aminovorans.</title>
        <authorList>
            <person name="Verma A."/>
            <person name="Pal Y."/>
            <person name="Krishnamurthi S."/>
        </authorList>
    </citation>
    <scope>NUCLEOTIDE SEQUENCE [LARGE SCALE GENOMIC DNA]</scope>
    <source>
        <strain evidence="4 5">DSM 4337</strain>
    </source>
</reference>
<evidence type="ECO:0000256" key="2">
    <source>
        <dbReference type="SAM" id="SignalP"/>
    </source>
</evidence>
<keyword evidence="1 2" id="KW-0732">Signal</keyword>
<dbReference type="PANTHER" id="PTHR43308">
    <property type="entry name" value="OUTER MEMBRANE PROTEIN ALPHA-RELATED"/>
    <property type="match status" value="1"/>
</dbReference>
<evidence type="ECO:0000313" key="5">
    <source>
        <dbReference type="Proteomes" id="UP000077271"/>
    </source>
</evidence>
<dbReference type="AlphaFoldDB" id="A0A177KN39"/>
<accession>A0A177KN39</accession>
<organism evidence="4 5">
    <name type="scientific">Domibacillus aminovorans</name>
    <dbReference type="NCBI Taxonomy" id="29332"/>
    <lineage>
        <taxon>Bacteria</taxon>
        <taxon>Bacillati</taxon>
        <taxon>Bacillota</taxon>
        <taxon>Bacilli</taxon>
        <taxon>Bacillales</taxon>
        <taxon>Bacillaceae</taxon>
        <taxon>Domibacillus</taxon>
    </lineage>
</organism>
<sequence>MKKSLVGVVVFTLVLSLVGSFASAATFRDVPESNRFYEEIDLLSNLEIISGFTDGTFRPEENVTRAQTAILIGKTFDLDGTKRTTSFSDVHLSNTASGYIESAVEEGILSGFPDGTYRPNQTVTRAQLAIILGRAFDITEAVDIHFPDVSKTSAAYPYIENVVAAGIAYGYEDGYYRPNRAVTREQFAAFLARAYVYTSEDPEEAALSSFFLKNGQTASFRGEGNEYATYTTRTVWHNNKHVTVYEDNGGTVVARTFRIEDGRIVVVREEAESYEDYTPTVSELQALEPLYTYLQLPLEAGASFDGWTVIDDSAVLTTPLRTFNHVIVIEKMNEHGDVSRKYFVKGFGEVKAEYEMAADGETIVITSEIEHME</sequence>
<evidence type="ECO:0000313" key="4">
    <source>
        <dbReference type="EMBL" id="OAH54820.1"/>
    </source>
</evidence>
<dbReference type="Proteomes" id="UP000077271">
    <property type="component" value="Unassembled WGS sequence"/>
</dbReference>
<dbReference type="PANTHER" id="PTHR43308:SF5">
    <property type="entry name" value="S-LAYER PROTEIN _ PEPTIDOGLYCAN ENDO-BETA-N-ACETYLGLUCOSAMINIDASE"/>
    <property type="match status" value="1"/>
</dbReference>
<proteinExistence type="predicted"/>
<feature type="chain" id="PRO_5008066269" description="SLH domain-containing protein" evidence="2">
    <location>
        <begin position="25"/>
        <end position="373"/>
    </location>
</feature>
<dbReference type="EMBL" id="LQWZ01000033">
    <property type="protein sequence ID" value="OAH54820.1"/>
    <property type="molecule type" value="Genomic_DNA"/>
</dbReference>
<feature type="signal peptide" evidence="2">
    <location>
        <begin position="1"/>
        <end position="24"/>
    </location>
</feature>
<gene>
    <name evidence="4" type="ORF">AWH48_09570</name>
</gene>
<feature type="domain" description="SLH" evidence="3">
    <location>
        <begin position="142"/>
        <end position="205"/>
    </location>
</feature>
<dbReference type="OrthoDB" id="5845122at2"/>